<keyword evidence="5" id="KW-0472">Membrane</keyword>
<gene>
    <name evidence="8" type="ORF">CEUSTIGMA_g1119.t1</name>
</gene>
<dbReference type="InterPro" id="IPR021933">
    <property type="entry name" value="SERRATE/Ars2_N"/>
</dbReference>
<dbReference type="STRING" id="1157962.A0A250WS68"/>
<dbReference type="GO" id="GO:0016604">
    <property type="term" value="C:nuclear body"/>
    <property type="evidence" value="ECO:0007669"/>
    <property type="project" value="TreeGrafter"/>
</dbReference>
<dbReference type="Pfam" id="PF04959">
    <property type="entry name" value="ARS2"/>
    <property type="match status" value="1"/>
</dbReference>
<feature type="compositionally biased region" description="Basic and acidic residues" evidence="4">
    <location>
        <begin position="112"/>
        <end position="127"/>
    </location>
</feature>
<evidence type="ECO:0000256" key="1">
    <source>
        <dbReference type="ARBA" id="ARBA00004123"/>
    </source>
</evidence>
<keyword evidence="9" id="KW-1185">Reference proteome</keyword>
<dbReference type="OrthoDB" id="342064at2759"/>
<reference evidence="8 9" key="1">
    <citation type="submission" date="2017-08" db="EMBL/GenBank/DDBJ databases">
        <title>Acidophilic green algal genome provides insights into adaptation to an acidic environment.</title>
        <authorList>
            <person name="Hirooka S."/>
            <person name="Hirose Y."/>
            <person name="Kanesaki Y."/>
            <person name="Higuchi S."/>
            <person name="Fujiwara T."/>
            <person name="Onuma R."/>
            <person name="Era A."/>
            <person name="Ohbayashi R."/>
            <person name="Uzuka A."/>
            <person name="Nozaki H."/>
            <person name="Yoshikawa H."/>
            <person name="Miyagishima S.Y."/>
        </authorList>
    </citation>
    <scope>NUCLEOTIDE SEQUENCE [LARGE SCALE GENOMIC DNA]</scope>
    <source>
        <strain evidence="8 9">NIES-2499</strain>
    </source>
</reference>
<dbReference type="InterPro" id="IPR039727">
    <property type="entry name" value="SE/Ars2"/>
</dbReference>
<dbReference type="Pfam" id="PF12066">
    <property type="entry name" value="SERRATE_Ars2_N"/>
    <property type="match status" value="1"/>
</dbReference>
<feature type="compositionally biased region" description="Basic and acidic residues" evidence="4">
    <location>
        <begin position="341"/>
        <end position="353"/>
    </location>
</feature>
<keyword evidence="3" id="KW-0539">Nucleus</keyword>
<feature type="compositionally biased region" description="Basic and acidic residues" evidence="4">
    <location>
        <begin position="37"/>
        <end position="56"/>
    </location>
</feature>
<evidence type="ECO:0000256" key="4">
    <source>
        <dbReference type="SAM" id="MobiDB-lite"/>
    </source>
</evidence>
<organism evidence="8 9">
    <name type="scientific">Chlamydomonas eustigma</name>
    <dbReference type="NCBI Taxonomy" id="1157962"/>
    <lineage>
        <taxon>Eukaryota</taxon>
        <taxon>Viridiplantae</taxon>
        <taxon>Chlorophyta</taxon>
        <taxon>core chlorophytes</taxon>
        <taxon>Chlorophyceae</taxon>
        <taxon>CS clade</taxon>
        <taxon>Chlamydomonadales</taxon>
        <taxon>Chlamydomonadaceae</taxon>
        <taxon>Chlamydomonas</taxon>
    </lineage>
</organism>
<evidence type="ECO:0000256" key="2">
    <source>
        <dbReference type="ARBA" id="ARBA00005407"/>
    </source>
</evidence>
<evidence type="ECO:0000259" key="7">
    <source>
        <dbReference type="Pfam" id="PF12066"/>
    </source>
</evidence>
<dbReference type="InterPro" id="IPR007042">
    <property type="entry name" value="SERRATE/Ars2_C"/>
</dbReference>
<feature type="compositionally biased region" description="Basic and acidic residues" evidence="4">
    <location>
        <begin position="86"/>
        <end position="104"/>
    </location>
</feature>
<accession>A0A250WS68</accession>
<feature type="region of interest" description="Disordered" evidence="4">
    <location>
        <begin position="16"/>
        <end position="127"/>
    </location>
</feature>
<feature type="compositionally biased region" description="Basic and acidic residues" evidence="4">
    <location>
        <begin position="360"/>
        <end position="377"/>
    </location>
</feature>
<feature type="compositionally biased region" description="Basic and acidic residues" evidence="4">
    <location>
        <begin position="236"/>
        <end position="254"/>
    </location>
</feature>
<dbReference type="PANTHER" id="PTHR13165">
    <property type="entry name" value="ARSENITE-RESISTANCE PROTEIN 2"/>
    <property type="match status" value="1"/>
</dbReference>
<comment type="subcellular location">
    <subcellularLocation>
        <location evidence="1">Nucleus</location>
    </subcellularLocation>
</comment>
<dbReference type="EMBL" id="BEGY01000004">
    <property type="protein sequence ID" value="GAX73668.1"/>
    <property type="molecule type" value="Genomic_DNA"/>
</dbReference>
<proteinExistence type="inferred from homology"/>
<keyword evidence="5" id="KW-0812">Transmembrane</keyword>
<evidence type="ECO:0000313" key="9">
    <source>
        <dbReference type="Proteomes" id="UP000232323"/>
    </source>
</evidence>
<sequence length="741" mass="82234">MLGEILFTLSLFKYMERRRGSPPPPPRGRPHGPAGYRDPRGGDPFREREGGGGFERRRARSPSPIYDRGYHRGHRDPTPPPQKRNRRDDNFDRHGRDMSPDYRGYRGGPPPPEERDDRRVREPPIDKNKMLSFKEFLIHKIQDDPSPEEAQARYKQYIIEYHGSEIKAEFEEKKNDDAVRRLYDPRVLEKSLAKRNEEARESATQFAADYEAGRLDPEQQGFNQGLFELAPMPEQPTKEKIQEKDNAVEEKDCEGTAVDVDESSKQVENIGEGGSSENNPVTVREDKPKVLEEGGQGEKPVFAPSICWKPERVSVDLKLAKKLIIKLDAEKGLNACPLIPTEDKAPKNPTKEPDVEEAEKEAADNEGDEVKEKKEQDAPPVTEPVKESSEGKEAVELEVDAENLPAALNRLDLLLTYLWRVHGIDYYAGYELTAVEFSQRLTGTRILRGLRPEEGEEGDDKRNAELVEQTVNVSLERRIVEGDPMENKCQRKRVEDGVEKWIEDQVVMHAENKWGNKLSSKMFMGRKFVIKHLKAKFDDKIQQERERILEDVYFEQFKAAREVEARAKEAEMQASQEGAGLNSPSTGSFRGGRGGRGMMGGGRGMMGGRGGFPIMGGGRGGMMIAGGRGGGGGRGMIMEGGPMGVMPMGGMGPAMLLPNGAMAPMMIIPQMGMGGMMPMMALAGGRMGGMMMRGGMMGGGGRFGGRGGGRGGMMGRGAGGGRYYDLDDPQHNRMVLDYGDL</sequence>
<evidence type="ECO:0008006" key="10">
    <source>
        <dbReference type="Google" id="ProtNLM"/>
    </source>
</evidence>
<feature type="region of interest" description="Disordered" evidence="4">
    <location>
        <begin position="337"/>
        <end position="393"/>
    </location>
</feature>
<evidence type="ECO:0000256" key="3">
    <source>
        <dbReference type="ARBA" id="ARBA00023242"/>
    </source>
</evidence>
<name>A0A250WS68_9CHLO</name>
<evidence type="ECO:0000259" key="6">
    <source>
        <dbReference type="Pfam" id="PF04959"/>
    </source>
</evidence>
<dbReference type="PANTHER" id="PTHR13165:SF0">
    <property type="entry name" value="SERRATE RNA EFFECTOR MOLECULE HOMOLOG"/>
    <property type="match status" value="1"/>
</dbReference>
<comment type="similarity">
    <text evidence="2">Belongs to the ARS2 family.</text>
</comment>
<comment type="caution">
    <text evidence="8">The sequence shown here is derived from an EMBL/GenBank/DDBJ whole genome shotgun (WGS) entry which is preliminary data.</text>
</comment>
<feature type="domain" description="SERRATE/Ars2 C-terminal" evidence="6">
    <location>
        <begin position="474"/>
        <end position="632"/>
    </location>
</feature>
<dbReference type="AlphaFoldDB" id="A0A250WS68"/>
<evidence type="ECO:0000256" key="5">
    <source>
        <dbReference type="SAM" id="Phobius"/>
    </source>
</evidence>
<feature type="domain" description="SERRATE/Ars2 N-terminal" evidence="7">
    <location>
        <begin position="136"/>
        <end position="216"/>
    </location>
</feature>
<feature type="compositionally biased region" description="Basic and acidic residues" evidence="4">
    <location>
        <begin position="283"/>
        <end position="292"/>
    </location>
</feature>
<feature type="transmembrane region" description="Helical" evidence="5">
    <location>
        <begin position="661"/>
        <end position="683"/>
    </location>
</feature>
<feature type="region of interest" description="Disordered" evidence="4">
    <location>
        <begin position="229"/>
        <end position="302"/>
    </location>
</feature>
<protein>
    <recommendedName>
        <fullName evidence="10">SERRATE/Ars2 N-terminal domain-containing protein</fullName>
    </recommendedName>
</protein>
<feature type="compositionally biased region" description="Basic and acidic residues" evidence="4">
    <location>
        <begin position="384"/>
        <end position="393"/>
    </location>
</feature>
<keyword evidence="5" id="KW-1133">Transmembrane helix</keyword>
<dbReference type="Proteomes" id="UP000232323">
    <property type="component" value="Unassembled WGS sequence"/>
</dbReference>
<feature type="region of interest" description="Disordered" evidence="4">
    <location>
        <begin position="573"/>
        <end position="592"/>
    </location>
</feature>
<evidence type="ECO:0000313" key="8">
    <source>
        <dbReference type="EMBL" id="GAX73668.1"/>
    </source>
</evidence>
<dbReference type="GO" id="GO:0031053">
    <property type="term" value="P:primary miRNA processing"/>
    <property type="evidence" value="ECO:0007669"/>
    <property type="project" value="TreeGrafter"/>
</dbReference>